<evidence type="ECO:0000256" key="5">
    <source>
        <dbReference type="ARBA" id="ARBA00022729"/>
    </source>
</evidence>
<dbReference type="InParanoid" id="W5NCC6"/>
<dbReference type="SUPFAM" id="SSF49265">
    <property type="entry name" value="Fibronectin type III"/>
    <property type="match status" value="3"/>
</dbReference>
<dbReference type="InterPro" id="IPR013783">
    <property type="entry name" value="Ig-like_fold"/>
</dbReference>
<dbReference type="EMBL" id="AHAT01006312">
    <property type="status" value="NOT_ANNOTATED_CDS"/>
    <property type="molecule type" value="Genomic_DNA"/>
</dbReference>
<feature type="domain" description="Fibronectin type-III" evidence="16">
    <location>
        <begin position="891"/>
        <end position="987"/>
    </location>
</feature>
<feature type="transmembrane region" description="Helical" evidence="14">
    <location>
        <begin position="1089"/>
        <end position="1110"/>
    </location>
</feature>
<dbReference type="EMBL" id="AHAT01006315">
    <property type="status" value="NOT_ANNOTATED_CDS"/>
    <property type="molecule type" value="Genomic_DNA"/>
</dbReference>
<reference evidence="17" key="2">
    <citation type="submission" date="2025-08" db="UniProtKB">
        <authorList>
            <consortium name="Ensembl"/>
        </authorList>
    </citation>
    <scope>IDENTIFICATION</scope>
</reference>
<dbReference type="InterPro" id="IPR036116">
    <property type="entry name" value="FN3_sf"/>
</dbReference>
<keyword evidence="9 14" id="KW-0472">Membrane</keyword>
<keyword evidence="18" id="KW-1185">Reference proteome</keyword>
<dbReference type="InterPro" id="IPR003961">
    <property type="entry name" value="FN3_dom"/>
</dbReference>
<feature type="domain" description="Fibronectin type-III" evidence="16">
    <location>
        <begin position="767"/>
        <end position="887"/>
    </location>
</feature>
<dbReference type="Pfam" id="PF13927">
    <property type="entry name" value="Ig_3"/>
    <property type="match status" value="3"/>
</dbReference>
<dbReference type="EMBL" id="AHAT01006311">
    <property type="status" value="NOT_ANNOTATED_CDS"/>
    <property type="molecule type" value="Genomic_DNA"/>
</dbReference>
<evidence type="ECO:0000259" key="15">
    <source>
        <dbReference type="PROSITE" id="PS50835"/>
    </source>
</evidence>
<organism evidence="17 18">
    <name type="scientific">Lepisosteus oculatus</name>
    <name type="common">Spotted gar</name>
    <dbReference type="NCBI Taxonomy" id="7918"/>
    <lineage>
        <taxon>Eukaryota</taxon>
        <taxon>Metazoa</taxon>
        <taxon>Chordata</taxon>
        <taxon>Craniata</taxon>
        <taxon>Vertebrata</taxon>
        <taxon>Euteleostomi</taxon>
        <taxon>Actinopterygii</taxon>
        <taxon>Neopterygii</taxon>
        <taxon>Holostei</taxon>
        <taxon>Semionotiformes</taxon>
        <taxon>Lepisosteidae</taxon>
        <taxon>Lepisosteus</taxon>
    </lineage>
</organism>
<dbReference type="FunFam" id="2.60.40.10:FF:000005">
    <property type="entry name" value="Neuronal cell adhesion molecule"/>
    <property type="match status" value="1"/>
</dbReference>
<evidence type="ECO:0000313" key="17">
    <source>
        <dbReference type="Ensembl" id="ENSLOCP00000018285.1"/>
    </source>
</evidence>
<dbReference type="PROSITE" id="PS50835">
    <property type="entry name" value="IG_LIKE"/>
    <property type="match status" value="4"/>
</dbReference>
<dbReference type="OMA" id="GARTIIQ"/>
<dbReference type="Pfam" id="PF00041">
    <property type="entry name" value="fn3"/>
    <property type="match status" value="4"/>
</dbReference>
<feature type="domain" description="Ig-like" evidence="15">
    <location>
        <begin position="203"/>
        <end position="291"/>
    </location>
</feature>
<dbReference type="AlphaFoldDB" id="W5NCC6"/>
<dbReference type="InterPro" id="IPR036179">
    <property type="entry name" value="Ig-like_dom_sf"/>
</dbReference>
<evidence type="ECO:0000256" key="4">
    <source>
        <dbReference type="ARBA" id="ARBA00022692"/>
    </source>
</evidence>
<evidence type="ECO:0000256" key="10">
    <source>
        <dbReference type="ARBA" id="ARBA00023157"/>
    </source>
</evidence>
<dbReference type="FunFam" id="2.60.40.10:FF:000057">
    <property type="entry name" value="neural cell adhesion molecule L1"/>
    <property type="match status" value="1"/>
</dbReference>
<dbReference type="Ensembl" id="ENSLOCT00000018317.1">
    <property type="protein sequence ID" value="ENSLOCP00000018285.1"/>
    <property type="gene ID" value="ENSLOCG00000014844.1"/>
</dbReference>
<dbReference type="FunFam" id="2.60.40.10:FF:000418">
    <property type="entry name" value="Neural cell adhesion molecule L1-like protein"/>
    <property type="match status" value="1"/>
</dbReference>
<proteinExistence type="inferred from homology"/>
<reference evidence="17" key="3">
    <citation type="submission" date="2025-09" db="UniProtKB">
        <authorList>
            <consortium name="Ensembl"/>
        </authorList>
    </citation>
    <scope>IDENTIFICATION</scope>
</reference>
<evidence type="ECO:0000256" key="14">
    <source>
        <dbReference type="SAM" id="Phobius"/>
    </source>
</evidence>
<dbReference type="InterPro" id="IPR003598">
    <property type="entry name" value="Ig_sub2"/>
</dbReference>
<feature type="compositionally biased region" description="Basic residues" evidence="13">
    <location>
        <begin position="815"/>
        <end position="830"/>
    </location>
</feature>
<accession>W5NCC6</accession>
<dbReference type="Pfam" id="PF13882">
    <property type="entry name" value="Bravo_FIGEY"/>
    <property type="match status" value="1"/>
</dbReference>
<dbReference type="EMBL" id="AHAT01006309">
    <property type="status" value="NOT_ANNOTATED_CDS"/>
    <property type="molecule type" value="Genomic_DNA"/>
</dbReference>
<evidence type="ECO:0000256" key="13">
    <source>
        <dbReference type="SAM" id="MobiDB-lite"/>
    </source>
</evidence>
<dbReference type="HOGENOM" id="CLU_005756_1_1_1"/>
<dbReference type="FunFam" id="2.60.40.10:FF:000367">
    <property type="entry name" value="Neural cell adhesion molecule L1-like protein"/>
    <property type="match status" value="1"/>
</dbReference>
<dbReference type="EMBL" id="AHAT01006306">
    <property type="status" value="NOT_ANNOTATED_CDS"/>
    <property type="molecule type" value="Genomic_DNA"/>
</dbReference>
<dbReference type="GeneTree" id="ENSGT00940000157506"/>
<name>W5NCC6_LEPOC</name>
<dbReference type="InterPro" id="IPR007110">
    <property type="entry name" value="Ig-like_dom"/>
</dbReference>
<reference evidence="18" key="1">
    <citation type="submission" date="2011-12" db="EMBL/GenBank/DDBJ databases">
        <title>The Draft Genome of Lepisosteus oculatus.</title>
        <authorList>
            <consortium name="The Broad Institute Genome Assembly &amp; Analysis Group"/>
            <consortium name="Computational R&amp;D Group"/>
            <consortium name="and Sequencing Platform"/>
            <person name="Di Palma F."/>
            <person name="Alfoldi J."/>
            <person name="Johnson J."/>
            <person name="Berlin A."/>
            <person name="Gnerre S."/>
            <person name="Jaffe D."/>
            <person name="MacCallum I."/>
            <person name="Young S."/>
            <person name="Walker B.J."/>
            <person name="Lander E.S."/>
            <person name="Lindblad-Toh K."/>
        </authorList>
    </citation>
    <scope>NUCLEOTIDE SEQUENCE [LARGE SCALE GENOMIC DNA]</scope>
</reference>
<evidence type="ECO:0000256" key="11">
    <source>
        <dbReference type="ARBA" id="ARBA00023180"/>
    </source>
</evidence>
<comment type="subcellular location">
    <subcellularLocation>
        <location evidence="1">Cell membrane</location>
        <topology evidence="1">Single-pass type I membrane protein</topology>
    </subcellularLocation>
</comment>
<dbReference type="SMART" id="SM00409">
    <property type="entry name" value="IG"/>
    <property type="match status" value="5"/>
</dbReference>
<evidence type="ECO:0000259" key="16">
    <source>
        <dbReference type="PROSITE" id="PS50853"/>
    </source>
</evidence>
<dbReference type="GO" id="GO:0007155">
    <property type="term" value="P:cell adhesion"/>
    <property type="evidence" value="ECO:0007669"/>
    <property type="project" value="UniProtKB-KW"/>
</dbReference>
<dbReference type="EMBL" id="AHAT01006307">
    <property type="status" value="NOT_ANNOTATED_CDS"/>
    <property type="molecule type" value="Genomic_DNA"/>
</dbReference>
<evidence type="ECO:0000256" key="1">
    <source>
        <dbReference type="ARBA" id="ARBA00004251"/>
    </source>
</evidence>
<keyword evidence="10" id="KW-1015">Disulfide bond</keyword>
<dbReference type="PANTHER" id="PTHR44170">
    <property type="entry name" value="PROTEIN SIDEKICK"/>
    <property type="match status" value="1"/>
</dbReference>
<keyword evidence="8 14" id="KW-1133">Transmembrane helix</keyword>
<dbReference type="InterPro" id="IPR026966">
    <property type="entry name" value="Neurofascin/L1/NrCAM_C"/>
</dbReference>
<feature type="domain" description="Fibronectin type-III" evidence="16">
    <location>
        <begin position="989"/>
        <end position="1075"/>
    </location>
</feature>
<feature type="region of interest" description="Disordered" evidence="13">
    <location>
        <begin position="649"/>
        <end position="677"/>
    </location>
</feature>
<keyword evidence="3" id="KW-1003">Cell membrane</keyword>
<evidence type="ECO:0000313" key="18">
    <source>
        <dbReference type="Proteomes" id="UP000018468"/>
    </source>
</evidence>
<keyword evidence="11" id="KW-0325">Glycoprotein</keyword>
<keyword evidence="6" id="KW-0677">Repeat</keyword>
<evidence type="ECO:0000256" key="7">
    <source>
        <dbReference type="ARBA" id="ARBA00022889"/>
    </source>
</evidence>
<dbReference type="FunCoup" id="W5NCC6">
    <property type="interactions" value="66"/>
</dbReference>
<feature type="domain" description="Fibronectin type-III" evidence="16">
    <location>
        <begin position="568"/>
        <end position="663"/>
    </location>
</feature>
<feature type="compositionally biased region" description="Basic and acidic residues" evidence="13">
    <location>
        <begin position="1145"/>
        <end position="1155"/>
    </location>
</feature>
<feature type="region of interest" description="Disordered" evidence="13">
    <location>
        <begin position="814"/>
        <end position="836"/>
    </location>
</feature>
<dbReference type="PANTHER" id="PTHR44170:SF36">
    <property type="entry name" value="L1 CELL ADHESION MOLECULE"/>
    <property type="match status" value="1"/>
</dbReference>
<evidence type="ECO:0000256" key="3">
    <source>
        <dbReference type="ARBA" id="ARBA00022475"/>
    </source>
</evidence>
<dbReference type="Bgee" id="ENSLOCG00000014844">
    <property type="expression patterns" value="Expressed in brain and 11 other cell types or tissues"/>
</dbReference>
<dbReference type="SMART" id="SM00060">
    <property type="entry name" value="FN3"/>
    <property type="match status" value="5"/>
</dbReference>
<comment type="similarity">
    <text evidence="2">Belongs to the immunoglobulin superfamily. L1/neurofascin/NgCAM family.</text>
</comment>
<dbReference type="EMBL" id="AHAT01006314">
    <property type="status" value="NOT_ANNOTATED_CDS"/>
    <property type="molecule type" value="Genomic_DNA"/>
</dbReference>
<evidence type="ECO:0000256" key="8">
    <source>
        <dbReference type="ARBA" id="ARBA00022989"/>
    </source>
</evidence>
<protein>
    <submittedName>
        <fullName evidence="17">L1 cell adhesion molecule, paralog a</fullName>
    </submittedName>
</protein>
<dbReference type="PROSITE" id="PS50853">
    <property type="entry name" value="FN3"/>
    <property type="match status" value="5"/>
</dbReference>
<dbReference type="GO" id="GO:0005886">
    <property type="term" value="C:plasma membrane"/>
    <property type="evidence" value="ECO:0007669"/>
    <property type="project" value="UniProtKB-SubCell"/>
</dbReference>
<dbReference type="CDD" id="cd00096">
    <property type="entry name" value="Ig"/>
    <property type="match status" value="1"/>
</dbReference>
<dbReference type="CDD" id="cd00063">
    <property type="entry name" value="FN3"/>
    <property type="match status" value="5"/>
</dbReference>
<keyword evidence="5" id="KW-0732">Signal</keyword>
<dbReference type="SMART" id="SM00408">
    <property type="entry name" value="IGc2"/>
    <property type="match status" value="4"/>
</dbReference>
<dbReference type="InterPro" id="IPR003599">
    <property type="entry name" value="Ig_sub"/>
</dbReference>
<feature type="domain" description="Ig-like" evidence="15">
    <location>
        <begin position="2"/>
        <end position="74"/>
    </location>
</feature>
<evidence type="ECO:0000256" key="2">
    <source>
        <dbReference type="ARBA" id="ARBA00008588"/>
    </source>
</evidence>
<feature type="compositionally biased region" description="Basic and acidic residues" evidence="13">
    <location>
        <begin position="664"/>
        <end position="673"/>
    </location>
</feature>
<dbReference type="SUPFAM" id="SSF48726">
    <property type="entry name" value="Immunoglobulin"/>
    <property type="match status" value="6"/>
</dbReference>
<dbReference type="EMBL" id="AHAT01006308">
    <property type="status" value="NOT_ANNOTATED_CDS"/>
    <property type="molecule type" value="Genomic_DNA"/>
</dbReference>
<dbReference type="EMBL" id="AHAT01006313">
    <property type="status" value="NOT_ANNOTATED_CDS"/>
    <property type="molecule type" value="Genomic_DNA"/>
</dbReference>
<feature type="domain" description="Ig-like" evidence="15">
    <location>
        <begin position="389"/>
        <end position="476"/>
    </location>
</feature>
<dbReference type="Gene3D" id="2.60.40.10">
    <property type="entry name" value="Immunoglobulins"/>
    <property type="match status" value="11"/>
</dbReference>
<dbReference type="FunFam" id="2.60.40.10:FF:000600">
    <property type="entry name" value="Contactin 2"/>
    <property type="match status" value="1"/>
</dbReference>
<dbReference type="EMBL" id="AHAT01006310">
    <property type="status" value="NOT_ANNOTATED_CDS"/>
    <property type="molecule type" value="Genomic_DNA"/>
</dbReference>
<feature type="domain" description="Fibronectin type-III" evidence="16">
    <location>
        <begin position="668"/>
        <end position="762"/>
    </location>
</feature>
<dbReference type="STRING" id="7918.ENSLOCP00000018285"/>
<keyword evidence="4 14" id="KW-0812">Transmembrane</keyword>
<keyword evidence="12" id="KW-0393">Immunoglobulin domain</keyword>
<evidence type="ECO:0000256" key="12">
    <source>
        <dbReference type="ARBA" id="ARBA00023319"/>
    </source>
</evidence>
<dbReference type="FunFam" id="2.60.40.10:FF:000078">
    <property type="entry name" value="Neuronal cell adhesion molecule"/>
    <property type="match status" value="1"/>
</dbReference>
<feature type="region of interest" description="Disordered" evidence="13">
    <location>
        <begin position="1145"/>
        <end position="1227"/>
    </location>
</feature>
<evidence type="ECO:0000256" key="9">
    <source>
        <dbReference type="ARBA" id="ARBA00023136"/>
    </source>
</evidence>
<evidence type="ECO:0000256" key="6">
    <source>
        <dbReference type="ARBA" id="ARBA00022737"/>
    </source>
</evidence>
<sequence>QPPVITAQSPRNLTAFSSDDITLTCEASGSPSPSTEWIARGSSSVAGSQCGSNVRGSLINTKPVQITNDETAVCLGSLRNAQAQSCPHCVPEPPKWQKENIVPKVVEEGESVILPCNPPKSIVTPYIHWMDEFLRHIEQNERVTQGRDGNLYFSHVTQKDRRRVMFCTCVDRPGRPDVPHLSARGEPHPLSLSPANAMKNRKPSLLLPRGSQSTHMALRGQTLELECIAEGLPTPHLEWERKDGDLSDARASLQSFGKLLRIENVVESDDGEYQCTASNDQGKATHIFTVTVQAAPYWTRVPESGLYAPGEIMRLDCEAEGIPTPTVRWRMNGQWLDEIEKDDRRRVEGGTLILTDVQFGDTAVFQCEASNIHGTILTNTYTHIINLPPQILTESGQVYQLTEGQNAYLPCHAFGSPSPRLIWELEGESVLSNPRMSQFANGTLNISDVVRGDSGAYICRVENFNISINATLKVFSKMTWCNCTLLYTHCYTQSCTALSDRQGGWAVLCGVGWAVTVCCVSRYTFTKRSLIVTDVELADIGLYTCVAMGKLDTIEASAMLTVVDYPDPPFALQLSDPQSLSVRLSWTPGDNHNSPMQEFVVEYEEERTGQGVWHELTRVPGDSTSAFLDLWPFCTSRFRVIAINKLGKGKPSEPSDSYTTPHAAPDRNPRDVTGEGTSADNMVIRWKDMPATEHGAPGFQYKVMWRQASGEEPKWHENFTESPHYVVTNTPTFTAYEIKVQAVNDLGEGPPASPVIGFSGEDTPVEAPMNVGVEVMDSTTIKVAWSQVPGESVKGHLLGYKIYLKRLGGVEAGSRQKRFSSKRGAGHKAPHGPGGPDFKVVTVSGAKGFQVVSGLRPYSRYTVNMTVFNKIGEGPPSEPFAFSTPEGVPSPPVSLHFDSPTETSLTLHWEPPAQPNGILTGYILQYQKREDSEVGEMAVSHYQSPLVRNVTLTGLDRERTYRFYLRATTATGEGEPIIRDAATLLEGGPPANISFSAGKTFANFTWVSGERYRNVGFHIHFLNKNGQDPWKVSEKVNSSQAFYQLQGLHPGSQYRLKFISRNDTFWETEIQTEGPGPLEERGGFATQGWFIGLISAIVLLLLVLLILCFIKRSKGGKYSVKDKEEAHVDSEARPMKDETFGEYRSLESDNEEKHSSASQPSLNGEVKPPGSDYSLADYGDSVDAQFNEDGSFIGQYSGRREGQGPGGHDSSGATSPVNPNHVGVPLE</sequence>
<dbReference type="eggNOG" id="KOG3513">
    <property type="taxonomic scope" value="Eukaryota"/>
</dbReference>
<keyword evidence="7" id="KW-0130">Cell adhesion</keyword>
<feature type="domain" description="Ig-like" evidence="15">
    <location>
        <begin position="296"/>
        <end position="382"/>
    </location>
</feature>
<dbReference type="Proteomes" id="UP000018468">
    <property type="component" value="Linkage group LG1"/>
</dbReference>